<keyword evidence="2" id="KW-1185">Reference proteome</keyword>
<dbReference type="Proteomes" id="UP001055811">
    <property type="component" value="Linkage Group LG08"/>
</dbReference>
<reference evidence="1 2" key="2">
    <citation type="journal article" date="2022" name="Mol. Ecol. Resour.">
        <title>The genomes of chicory, endive, great burdock and yacon provide insights into Asteraceae paleo-polyploidization history and plant inulin production.</title>
        <authorList>
            <person name="Fan W."/>
            <person name="Wang S."/>
            <person name="Wang H."/>
            <person name="Wang A."/>
            <person name="Jiang F."/>
            <person name="Liu H."/>
            <person name="Zhao H."/>
            <person name="Xu D."/>
            <person name="Zhang Y."/>
        </authorList>
    </citation>
    <scope>NUCLEOTIDE SEQUENCE [LARGE SCALE GENOMIC DNA]</scope>
    <source>
        <strain evidence="2">cv. Punajuju</strain>
        <tissue evidence="1">Leaves</tissue>
    </source>
</reference>
<dbReference type="EMBL" id="CM042016">
    <property type="protein sequence ID" value="KAI3698574.1"/>
    <property type="molecule type" value="Genomic_DNA"/>
</dbReference>
<proteinExistence type="predicted"/>
<gene>
    <name evidence="1" type="ORF">L2E82_42222</name>
</gene>
<name>A0ACB8ZMM2_CICIN</name>
<accession>A0ACB8ZMM2</accession>
<protein>
    <submittedName>
        <fullName evidence="1">Uncharacterized protein</fullName>
    </submittedName>
</protein>
<reference evidence="2" key="1">
    <citation type="journal article" date="2022" name="Mol. Ecol. Resour.">
        <title>The genomes of chicory, endive, great burdock and yacon provide insights into Asteraceae palaeo-polyploidization history and plant inulin production.</title>
        <authorList>
            <person name="Fan W."/>
            <person name="Wang S."/>
            <person name="Wang H."/>
            <person name="Wang A."/>
            <person name="Jiang F."/>
            <person name="Liu H."/>
            <person name="Zhao H."/>
            <person name="Xu D."/>
            <person name="Zhang Y."/>
        </authorList>
    </citation>
    <scope>NUCLEOTIDE SEQUENCE [LARGE SCALE GENOMIC DNA]</scope>
    <source>
        <strain evidence="2">cv. Punajuju</strain>
    </source>
</reference>
<comment type="caution">
    <text evidence="1">The sequence shown here is derived from an EMBL/GenBank/DDBJ whole genome shotgun (WGS) entry which is preliminary data.</text>
</comment>
<evidence type="ECO:0000313" key="2">
    <source>
        <dbReference type="Proteomes" id="UP001055811"/>
    </source>
</evidence>
<organism evidence="1 2">
    <name type="scientific">Cichorium intybus</name>
    <name type="common">Chicory</name>
    <dbReference type="NCBI Taxonomy" id="13427"/>
    <lineage>
        <taxon>Eukaryota</taxon>
        <taxon>Viridiplantae</taxon>
        <taxon>Streptophyta</taxon>
        <taxon>Embryophyta</taxon>
        <taxon>Tracheophyta</taxon>
        <taxon>Spermatophyta</taxon>
        <taxon>Magnoliopsida</taxon>
        <taxon>eudicotyledons</taxon>
        <taxon>Gunneridae</taxon>
        <taxon>Pentapetalae</taxon>
        <taxon>asterids</taxon>
        <taxon>campanulids</taxon>
        <taxon>Asterales</taxon>
        <taxon>Asteraceae</taxon>
        <taxon>Cichorioideae</taxon>
        <taxon>Cichorieae</taxon>
        <taxon>Cichoriinae</taxon>
        <taxon>Cichorium</taxon>
    </lineage>
</organism>
<sequence length="180" mass="20013">MVLQFHLPNTLIILYLNNNSFSGQIPVKYSQLNHLQELDHSFNSLSGVSPPSLFSLPSISYLNLTSNKLSSSAVPLQRGSKLANVDISQNRFTGSLPSCLTNESKNKIVKYDDNRLMIDVTRRHPASYCVEEARGVEVEPKDFKDSGLKRNSVVFIGVIMGSMMLLVLLVLGFVVLSRKL</sequence>
<evidence type="ECO:0000313" key="1">
    <source>
        <dbReference type="EMBL" id="KAI3698574.1"/>
    </source>
</evidence>